<reference evidence="3" key="1">
    <citation type="submission" date="2020-11" db="EMBL/GenBank/DDBJ databases">
        <authorList>
            <consortium name="DOE Joint Genome Institute"/>
            <person name="Ahrendt S."/>
            <person name="Riley R."/>
            <person name="Andreopoulos W."/>
            <person name="Labutti K."/>
            <person name="Pangilinan J."/>
            <person name="Ruiz-Duenas F.J."/>
            <person name="Barrasa J.M."/>
            <person name="Sanchez-Garcia M."/>
            <person name="Camarero S."/>
            <person name="Miyauchi S."/>
            <person name="Serrano A."/>
            <person name="Linde D."/>
            <person name="Babiker R."/>
            <person name="Drula E."/>
            <person name="Ayuso-Fernandez I."/>
            <person name="Pacheco R."/>
            <person name="Padilla G."/>
            <person name="Ferreira P."/>
            <person name="Barriuso J."/>
            <person name="Kellner H."/>
            <person name="Castanera R."/>
            <person name="Alfaro M."/>
            <person name="Ramirez L."/>
            <person name="Pisabarro A.G."/>
            <person name="Kuo A."/>
            <person name="Tritt A."/>
            <person name="Lipzen A."/>
            <person name="He G."/>
            <person name="Yan M."/>
            <person name="Ng V."/>
            <person name="Cullen D."/>
            <person name="Martin F."/>
            <person name="Rosso M.-N."/>
            <person name="Henrissat B."/>
            <person name="Hibbett D."/>
            <person name="Martinez A.T."/>
            <person name="Grigoriev I.V."/>
        </authorList>
    </citation>
    <scope>NUCLEOTIDE SEQUENCE</scope>
    <source>
        <strain evidence="3">CIRM-BRFM 674</strain>
    </source>
</reference>
<feature type="transmembrane region" description="Helical" evidence="2">
    <location>
        <begin position="442"/>
        <end position="461"/>
    </location>
</feature>
<feature type="transmembrane region" description="Helical" evidence="2">
    <location>
        <begin position="271"/>
        <end position="293"/>
    </location>
</feature>
<name>A0A9P5ZF87_9AGAR</name>
<accession>A0A9P5ZF87</accession>
<feature type="transmembrane region" description="Helical" evidence="2">
    <location>
        <begin position="127"/>
        <end position="151"/>
    </location>
</feature>
<evidence type="ECO:0000256" key="2">
    <source>
        <dbReference type="SAM" id="Phobius"/>
    </source>
</evidence>
<protein>
    <submittedName>
        <fullName evidence="3">Uncharacterized protein</fullName>
    </submittedName>
</protein>
<feature type="transmembrane region" description="Helical" evidence="2">
    <location>
        <begin position="207"/>
        <end position="225"/>
    </location>
</feature>
<dbReference type="AlphaFoldDB" id="A0A9P5ZF87"/>
<dbReference type="OrthoDB" id="3056399at2759"/>
<dbReference type="Proteomes" id="UP000807469">
    <property type="component" value="Unassembled WGS sequence"/>
</dbReference>
<organism evidence="3 4">
    <name type="scientific">Pholiota conissans</name>
    <dbReference type="NCBI Taxonomy" id="109636"/>
    <lineage>
        <taxon>Eukaryota</taxon>
        <taxon>Fungi</taxon>
        <taxon>Dikarya</taxon>
        <taxon>Basidiomycota</taxon>
        <taxon>Agaricomycotina</taxon>
        <taxon>Agaricomycetes</taxon>
        <taxon>Agaricomycetidae</taxon>
        <taxon>Agaricales</taxon>
        <taxon>Agaricineae</taxon>
        <taxon>Strophariaceae</taxon>
        <taxon>Pholiota</taxon>
    </lineage>
</organism>
<feature type="transmembrane region" description="Helical" evidence="2">
    <location>
        <begin position="30"/>
        <end position="47"/>
    </location>
</feature>
<sequence length="520" mass="58713">MPPQTDPSDLASRQDNRDAKWRSSTSLTSAYHPSIFLLCALIFWTGLTSISEVLVPLSAFFFALVTYAPTLYFAVQSIVRWRVRGDNAPDTLKASRYARILTDIWIFTMIIHTGLWSMARHDGYEAIFLLPTIPGSQATLIMIFIVIRYTVDIHMTSREKCLARARDAEDGNSAAPVRHAQPTQPELQESQPTAEPLPDQIYQPSPFLLLISIYLSLLTIVIELRDYSLQSALIVGIVTSLGVYIPTLLLHVVLIVKVLRGRSQTLKEATVVAGFSFDLIPLWICTRCLMVYSKSVTAKMPVIPLIHLGPSGTETLLIVYFVVRYTQSIYAERRRRILAGEREDIVLEPIDDADALHVHSPTDSSMESSAYYQPPTEILVLSIVLSIACSITESLAEPICGIPMFFIVYAPTIIIHMHIIYQRYHKRPYTLETFNQSCQRSLELCLLWLLTQAFYIFVWPVSQYLNPKVMIPWIRWQEVGIIVYITVRFLMDRYVRGSAGIRLPPDPEDGDPSAGPSSAV</sequence>
<gene>
    <name evidence="3" type="ORF">BDN70DRAFT_872065</name>
</gene>
<feature type="transmembrane region" description="Helical" evidence="2">
    <location>
        <begin position="53"/>
        <end position="75"/>
    </location>
</feature>
<proteinExistence type="predicted"/>
<evidence type="ECO:0000256" key="1">
    <source>
        <dbReference type="SAM" id="MobiDB-lite"/>
    </source>
</evidence>
<feature type="transmembrane region" description="Helical" evidence="2">
    <location>
        <begin position="378"/>
        <end position="396"/>
    </location>
</feature>
<keyword evidence="2" id="KW-1133">Transmembrane helix</keyword>
<feature type="region of interest" description="Disordered" evidence="1">
    <location>
        <begin position="169"/>
        <end position="195"/>
    </location>
</feature>
<feature type="compositionally biased region" description="Polar residues" evidence="1">
    <location>
        <begin position="181"/>
        <end position="193"/>
    </location>
</feature>
<keyword evidence="4" id="KW-1185">Reference proteome</keyword>
<evidence type="ECO:0000313" key="3">
    <source>
        <dbReference type="EMBL" id="KAF9484816.1"/>
    </source>
</evidence>
<feature type="transmembrane region" description="Helical" evidence="2">
    <location>
        <begin position="473"/>
        <end position="491"/>
    </location>
</feature>
<dbReference type="EMBL" id="MU155140">
    <property type="protein sequence ID" value="KAF9484816.1"/>
    <property type="molecule type" value="Genomic_DNA"/>
</dbReference>
<feature type="transmembrane region" description="Helical" evidence="2">
    <location>
        <begin position="96"/>
        <end position="115"/>
    </location>
</feature>
<keyword evidence="2" id="KW-0812">Transmembrane</keyword>
<feature type="transmembrane region" description="Helical" evidence="2">
    <location>
        <begin position="402"/>
        <end position="421"/>
    </location>
</feature>
<feature type="transmembrane region" description="Helical" evidence="2">
    <location>
        <begin position="231"/>
        <end position="259"/>
    </location>
</feature>
<comment type="caution">
    <text evidence="3">The sequence shown here is derived from an EMBL/GenBank/DDBJ whole genome shotgun (WGS) entry which is preliminary data.</text>
</comment>
<feature type="transmembrane region" description="Helical" evidence="2">
    <location>
        <begin position="305"/>
        <end position="326"/>
    </location>
</feature>
<evidence type="ECO:0000313" key="4">
    <source>
        <dbReference type="Proteomes" id="UP000807469"/>
    </source>
</evidence>
<keyword evidence="2" id="KW-0472">Membrane</keyword>